<dbReference type="AlphaFoldDB" id="A0A6C0DIS5"/>
<organism evidence="1">
    <name type="scientific">viral metagenome</name>
    <dbReference type="NCBI Taxonomy" id="1070528"/>
    <lineage>
        <taxon>unclassified sequences</taxon>
        <taxon>metagenomes</taxon>
        <taxon>organismal metagenomes</taxon>
    </lineage>
</organism>
<proteinExistence type="predicted"/>
<evidence type="ECO:0000313" key="1">
    <source>
        <dbReference type="EMBL" id="QHT16252.1"/>
    </source>
</evidence>
<reference evidence="1" key="1">
    <citation type="journal article" date="2020" name="Nature">
        <title>Giant virus diversity and host interactions through global metagenomics.</title>
        <authorList>
            <person name="Schulz F."/>
            <person name="Roux S."/>
            <person name="Paez-Espino D."/>
            <person name="Jungbluth S."/>
            <person name="Walsh D.A."/>
            <person name="Denef V.J."/>
            <person name="McMahon K.D."/>
            <person name="Konstantinidis K.T."/>
            <person name="Eloe-Fadrosh E.A."/>
            <person name="Kyrpides N.C."/>
            <person name="Woyke T."/>
        </authorList>
    </citation>
    <scope>NUCLEOTIDE SEQUENCE</scope>
    <source>
        <strain evidence="1">GVMAG-M-3300023174-182</strain>
    </source>
</reference>
<dbReference type="EMBL" id="MN739618">
    <property type="protein sequence ID" value="QHT16252.1"/>
    <property type="molecule type" value="Genomic_DNA"/>
</dbReference>
<accession>A0A6C0DIS5</accession>
<protein>
    <submittedName>
        <fullName evidence="1">Uncharacterized protein</fullName>
    </submittedName>
</protein>
<name>A0A6C0DIS5_9ZZZZ</name>
<sequence length="122" mass="14700">MEWKWTPTNKEPYEKTMRYYKREEQDHMEKPPNFEDLAQVHSLGCNENSGWESDTFLENQFKVDNKRENAYNRMAEREMMSQIGQNPFLDGNDYVKNVVARDLFLKPINTNSDREKKKEVEE</sequence>